<dbReference type="AlphaFoldDB" id="A0AA39W9J9"/>
<sequence>MWTQLSPMVLGSVVLGQFSEMREVESDSLGVVNLCNEKTSSNGDVANIIADILEIASCYPVISISHVPRCCNKVAHATASWAFGSDISVFWRACPPYWLSILAFCDFVSVYPLEF</sequence>
<dbReference type="InterPro" id="IPR044730">
    <property type="entry name" value="RNase_H-like_dom_plant"/>
</dbReference>
<dbReference type="Proteomes" id="UP001168877">
    <property type="component" value="Unassembled WGS sequence"/>
</dbReference>
<name>A0AA39W9J9_ACESA</name>
<dbReference type="InterPro" id="IPR052929">
    <property type="entry name" value="RNase_H-like_EbsB-rel"/>
</dbReference>
<protein>
    <recommendedName>
        <fullName evidence="1">RNase H type-1 domain-containing protein</fullName>
    </recommendedName>
</protein>
<reference evidence="2" key="1">
    <citation type="journal article" date="2022" name="Plant J.">
        <title>Strategies of tolerance reflected in two North American maple genomes.</title>
        <authorList>
            <person name="McEvoy S.L."/>
            <person name="Sezen U.U."/>
            <person name="Trouern-Trend A."/>
            <person name="McMahon S.M."/>
            <person name="Schaberg P.G."/>
            <person name="Yang J."/>
            <person name="Wegrzyn J.L."/>
            <person name="Swenson N.G."/>
        </authorList>
    </citation>
    <scope>NUCLEOTIDE SEQUENCE</scope>
    <source>
        <strain evidence="2">NS2018</strain>
    </source>
</reference>
<evidence type="ECO:0000313" key="3">
    <source>
        <dbReference type="Proteomes" id="UP001168877"/>
    </source>
</evidence>
<keyword evidence="3" id="KW-1185">Reference proteome</keyword>
<comment type="caution">
    <text evidence="2">The sequence shown here is derived from an EMBL/GenBank/DDBJ whole genome shotgun (WGS) entry which is preliminary data.</text>
</comment>
<dbReference type="PANTHER" id="PTHR47074:SF48">
    <property type="entry name" value="POLYNUCLEOTIDYL TRANSFERASE, RIBONUCLEASE H-LIKE SUPERFAMILY PROTEIN"/>
    <property type="match status" value="1"/>
</dbReference>
<dbReference type="Pfam" id="PF13456">
    <property type="entry name" value="RVT_3"/>
    <property type="match status" value="1"/>
</dbReference>
<dbReference type="GO" id="GO:0004523">
    <property type="term" value="F:RNA-DNA hybrid ribonuclease activity"/>
    <property type="evidence" value="ECO:0007669"/>
    <property type="project" value="InterPro"/>
</dbReference>
<dbReference type="InterPro" id="IPR036397">
    <property type="entry name" value="RNaseH_sf"/>
</dbReference>
<reference evidence="2" key="2">
    <citation type="submission" date="2023-06" db="EMBL/GenBank/DDBJ databases">
        <authorList>
            <person name="Swenson N.G."/>
            <person name="Wegrzyn J.L."/>
            <person name="Mcevoy S.L."/>
        </authorList>
    </citation>
    <scope>NUCLEOTIDE SEQUENCE</scope>
    <source>
        <strain evidence="2">NS2018</strain>
        <tissue evidence="2">Leaf</tissue>
    </source>
</reference>
<dbReference type="GO" id="GO:0003676">
    <property type="term" value="F:nucleic acid binding"/>
    <property type="evidence" value="ECO:0007669"/>
    <property type="project" value="InterPro"/>
</dbReference>
<proteinExistence type="predicted"/>
<dbReference type="EMBL" id="JAUESC010000001">
    <property type="protein sequence ID" value="KAK0608773.1"/>
    <property type="molecule type" value="Genomic_DNA"/>
</dbReference>
<feature type="domain" description="RNase H type-1" evidence="1">
    <location>
        <begin position="23"/>
        <end position="82"/>
    </location>
</feature>
<dbReference type="InterPro" id="IPR002156">
    <property type="entry name" value="RNaseH_domain"/>
</dbReference>
<accession>A0AA39W9J9</accession>
<evidence type="ECO:0000259" key="1">
    <source>
        <dbReference type="Pfam" id="PF13456"/>
    </source>
</evidence>
<dbReference type="CDD" id="cd06222">
    <property type="entry name" value="RNase_H_like"/>
    <property type="match status" value="1"/>
</dbReference>
<evidence type="ECO:0000313" key="2">
    <source>
        <dbReference type="EMBL" id="KAK0608773.1"/>
    </source>
</evidence>
<organism evidence="2 3">
    <name type="scientific">Acer saccharum</name>
    <name type="common">Sugar maple</name>
    <dbReference type="NCBI Taxonomy" id="4024"/>
    <lineage>
        <taxon>Eukaryota</taxon>
        <taxon>Viridiplantae</taxon>
        <taxon>Streptophyta</taxon>
        <taxon>Embryophyta</taxon>
        <taxon>Tracheophyta</taxon>
        <taxon>Spermatophyta</taxon>
        <taxon>Magnoliopsida</taxon>
        <taxon>eudicotyledons</taxon>
        <taxon>Gunneridae</taxon>
        <taxon>Pentapetalae</taxon>
        <taxon>rosids</taxon>
        <taxon>malvids</taxon>
        <taxon>Sapindales</taxon>
        <taxon>Sapindaceae</taxon>
        <taxon>Hippocastanoideae</taxon>
        <taxon>Acereae</taxon>
        <taxon>Acer</taxon>
    </lineage>
</organism>
<dbReference type="PANTHER" id="PTHR47074">
    <property type="entry name" value="BNAC02G40300D PROTEIN"/>
    <property type="match status" value="1"/>
</dbReference>
<dbReference type="Gene3D" id="3.30.420.10">
    <property type="entry name" value="Ribonuclease H-like superfamily/Ribonuclease H"/>
    <property type="match status" value="1"/>
</dbReference>
<gene>
    <name evidence="2" type="ORF">LWI29_035808</name>
</gene>